<dbReference type="InterPro" id="IPR016454">
    <property type="entry name" value="Cysteine_dSase"/>
</dbReference>
<dbReference type="EMBL" id="AP022575">
    <property type="protein sequence ID" value="BBX75728.1"/>
    <property type="molecule type" value="Genomic_DNA"/>
</dbReference>
<dbReference type="GO" id="GO:0008483">
    <property type="term" value="F:transaminase activity"/>
    <property type="evidence" value="ECO:0007669"/>
    <property type="project" value="UniProtKB-KW"/>
</dbReference>
<reference evidence="10 11" key="1">
    <citation type="journal article" date="2019" name="Emerg. Microbes Infect.">
        <title>Comprehensive subspecies identification of 175 nontuberculous mycobacteria species based on 7547 genomic profiles.</title>
        <authorList>
            <person name="Matsumoto Y."/>
            <person name="Kinjo T."/>
            <person name="Motooka D."/>
            <person name="Nabeya D."/>
            <person name="Jung N."/>
            <person name="Uechi K."/>
            <person name="Horii T."/>
            <person name="Iida T."/>
            <person name="Fujita J."/>
            <person name="Nakamura S."/>
        </authorList>
    </citation>
    <scope>NUCLEOTIDE SEQUENCE [LARGE SCALE GENOMIC DNA]</scope>
    <source>
        <strain evidence="10 11">JCM 14233</strain>
    </source>
</reference>
<dbReference type="Gene3D" id="1.10.260.50">
    <property type="match status" value="1"/>
</dbReference>
<keyword evidence="5" id="KW-0663">Pyridoxal phosphate</keyword>
<evidence type="ECO:0000256" key="3">
    <source>
        <dbReference type="ARBA" id="ARBA00022679"/>
    </source>
</evidence>
<dbReference type="InterPro" id="IPR015421">
    <property type="entry name" value="PyrdxlP-dep_Trfase_major"/>
</dbReference>
<proteinExistence type="inferred from homology"/>
<keyword evidence="10" id="KW-0032">Aminotransferase</keyword>
<keyword evidence="3 10" id="KW-0808">Transferase</keyword>
<keyword evidence="4" id="KW-0479">Metal-binding</keyword>
<evidence type="ECO:0000313" key="10">
    <source>
        <dbReference type="EMBL" id="BBX75728.1"/>
    </source>
</evidence>
<organism evidence="10 11">
    <name type="scientific">Mycobacterium shinjukuense</name>
    <dbReference type="NCBI Taxonomy" id="398694"/>
    <lineage>
        <taxon>Bacteria</taxon>
        <taxon>Bacillati</taxon>
        <taxon>Actinomycetota</taxon>
        <taxon>Actinomycetes</taxon>
        <taxon>Mycobacteriales</taxon>
        <taxon>Mycobacteriaceae</taxon>
        <taxon>Mycobacterium</taxon>
    </lineage>
</organism>
<keyword evidence="11" id="KW-1185">Reference proteome</keyword>
<comment type="cofactor">
    <cofactor evidence="1">
        <name>pyridoxal 5'-phosphate</name>
        <dbReference type="ChEBI" id="CHEBI:597326"/>
    </cofactor>
</comment>
<dbReference type="InterPro" id="IPR015424">
    <property type="entry name" value="PyrdxlP-dep_Trfase"/>
</dbReference>
<evidence type="ECO:0000256" key="4">
    <source>
        <dbReference type="ARBA" id="ARBA00022723"/>
    </source>
</evidence>
<evidence type="ECO:0000256" key="6">
    <source>
        <dbReference type="ARBA" id="ARBA00023004"/>
    </source>
</evidence>
<dbReference type="Gene3D" id="3.90.1150.10">
    <property type="entry name" value="Aspartate Aminotransferase, domain 1"/>
    <property type="match status" value="1"/>
</dbReference>
<dbReference type="Pfam" id="PF00266">
    <property type="entry name" value="Aminotran_5"/>
    <property type="match status" value="1"/>
</dbReference>
<comment type="similarity">
    <text evidence="2">Belongs to the class-V pyridoxal-phosphate-dependent aminotransferase family. NifS/IscS subfamily.</text>
</comment>
<evidence type="ECO:0000256" key="7">
    <source>
        <dbReference type="ARBA" id="ARBA00023014"/>
    </source>
</evidence>
<dbReference type="PIRSF" id="PIRSF005572">
    <property type="entry name" value="NifS"/>
    <property type="match status" value="1"/>
</dbReference>
<evidence type="ECO:0000256" key="2">
    <source>
        <dbReference type="ARBA" id="ARBA00006490"/>
    </source>
</evidence>
<keyword evidence="7" id="KW-0411">Iron-sulfur</keyword>
<dbReference type="GO" id="GO:0046872">
    <property type="term" value="F:metal ion binding"/>
    <property type="evidence" value="ECO:0007669"/>
    <property type="project" value="UniProtKB-KW"/>
</dbReference>
<evidence type="ECO:0000256" key="8">
    <source>
        <dbReference type="ARBA" id="ARBA00050776"/>
    </source>
</evidence>
<feature type="domain" description="Aminotransferase class V" evidence="9">
    <location>
        <begin position="23"/>
        <end position="377"/>
    </location>
</feature>
<dbReference type="PANTHER" id="PTHR11601:SF34">
    <property type="entry name" value="CYSTEINE DESULFURASE"/>
    <property type="match status" value="1"/>
</dbReference>
<dbReference type="Proteomes" id="UP000467236">
    <property type="component" value="Chromosome"/>
</dbReference>
<name>A0A7I7MTW9_9MYCO</name>
<dbReference type="AlphaFoldDB" id="A0A7I7MTW9"/>
<dbReference type="GO" id="GO:0051536">
    <property type="term" value="F:iron-sulfur cluster binding"/>
    <property type="evidence" value="ECO:0007669"/>
    <property type="project" value="UniProtKB-KW"/>
</dbReference>
<gene>
    <name evidence="10" type="ORF">MSHI_36340</name>
</gene>
<protein>
    <submittedName>
        <fullName evidence="10">Putative aminotransferase/cysteine desulfhydrase</fullName>
    </submittedName>
</protein>
<dbReference type="GO" id="GO:0031071">
    <property type="term" value="F:cysteine desulfurase activity"/>
    <property type="evidence" value="ECO:0007669"/>
    <property type="project" value="UniProtKB-EC"/>
</dbReference>
<dbReference type="InterPro" id="IPR000192">
    <property type="entry name" value="Aminotrans_V_dom"/>
</dbReference>
<dbReference type="PANTHER" id="PTHR11601">
    <property type="entry name" value="CYSTEINE DESULFURYLASE FAMILY MEMBER"/>
    <property type="match status" value="1"/>
</dbReference>
<evidence type="ECO:0000256" key="1">
    <source>
        <dbReference type="ARBA" id="ARBA00001933"/>
    </source>
</evidence>
<evidence type="ECO:0000313" key="11">
    <source>
        <dbReference type="Proteomes" id="UP000467236"/>
    </source>
</evidence>
<evidence type="ECO:0000259" key="9">
    <source>
        <dbReference type="Pfam" id="PF00266"/>
    </source>
</evidence>
<comment type="catalytic activity">
    <reaction evidence="8">
        <text>(sulfur carrier)-H + L-cysteine = (sulfur carrier)-SH + L-alanine</text>
        <dbReference type="Rhea" id="RHEA:43892"/>
        <dbReference type="Rhea" id="RHEA-COMP:14737"/>
        <dbReference type="Rhea" id="RHEA-COMP:14739"/>
        <dbReference type="ChEBI" id="CHEBI:29917"/>
        <dbReference type="ChEBI" id="CHEBI:35235"/>
        <dbReference type="ChEBI" id="CHEBI:57972"/>
        <dbReference type="ChEBI" id="CHEBI:64428"/>
        <dbReference type="EC" id="2.8.1.7"/>
    </reaction>
</comment>
<dbReference type="SUPFAM" id="SSF53383">
    <property type="entry name" value="PLP-dependent transferases"/>
    <property type="match status" value="1"/>
</dbReference>
<keyword evidence="6" id="KW-0408">Iron</keyword>
<evidence type="ECO:0000256" key="5">
    <source>
        <dbReference type="ARBA" id="ARBA00022898"/>
    </source>
</evidence>
<dbReference type="KEGG" id="mshj:MSHI_36340"/>
<dbReference type="InterPro" id="IPR015422">
    <property type="entry name" value="PyrdxlP-dep_Trfase_small"/>
</dbReference>
<dbReference type="Gene3D" id="3.40.640.10">
    <property type="entry name" value="Type I PLP-dependent aspartate aminotransferase-like (Major domain)"/>
    <property type="match status" value="1"/>
</dbReference>
<sequence>MASTAHAPAWPVEAGAGGADELYLDYAATAPLHPAAARAVRAGQRLVGNPSSGHRAGRAAAEALWVARRSIARLLGVAPGEVVLTSGGSEANALALWGTFAARGFSGHLVTTSIEHSAILENARALEELGVTVTTVEPGPGGHVEAAAVAAAIRPDTVLASVMHANNETGAIQPVTEIAAAATRAGVAFHTDAVHTAGKLSLTAVDATLISVSAHKFGGPRGVGALAVRDGHRLVSLVRGGPQENRLRAGTENVAGAMGMAAAADVCLRRMSMGYRLGMRDRRERLIAGLAGVDGVHVNTTEPVLEETISVRFDGIRADALADALDMQGIYVSTGAACHTGSVSHVLTAMGLTHRAARSTVRFSLGPDVSSHDIDRVVSVTTRAVQRLRGIAGTGSASR</sequence>
<accession>A0A7I7MTW9</accession>